<dbReference type="InterPro" id="IPR013815">
    <property type="entry name" value="ATP_grasp_subdomain_1"/>
</dbReference>
<evidence type="ECO:0000256" key="5">
    <source>
        <dbReference type="ARBA" id="ARBA00013005"/>
    </source>
</evidence>
<dbReference type="GO" id="GO:0071161">
    <property type="term" value="F:cyanophycin synthetase activity (L-arginine-adding)"/>
    <property type="evidence" value="ECO:0007669"/>
    <property type="project" value="UniProtKB-EC"/>
</dbReference>
<dbReference type="GO" id="GO:0046872">
    <property type="term" value="F:metal ion binding"/>
    <property type="evidence" value="ECO:0007669"/>
    <property type="project" value="InterPro"/>
</dbReference>
<evidence type="ECO:0000256" key="10">
    <source>
        <dbReference type="ARBA" id="ARBA00031353"/>
    </source>
</evidence>
<evidence type="ECO:0000313" key="15">
    <source>
        <dbReference type="EMBL" id="QYZ68813.1"/>
    </source>
</evidence>
<dbReference type="PANTHER" id="PTHR23135">
    <property type="entry name" value="MUR LIGASE FAMILY MEMBER"/>
    <property type="match status" value="1"/>
</dbReference>
<dbReference type="EC" id="6.3.2.29" evidence="5"/>
<dbReference type="SUPFAM" id="SSF56059">
    <property type="entry name" value="Glutathione synthetase ATP-binding domain-like"/>
    <property type="match status" value="1"/>
</dbReference>
<evidence type="ECO:0000256" key="7">
    <source>
        <dbReference type="ARBA" id="ARBA00022741"/>
    </source>
</evidence>
<dbReference type="PROSITE" id="PS50975">
    <property type="entry name" value="ATP_GRASP"/>
    <property type="match status" value="1"/>
</dbReference>
<dbReference type="AlphaFoldDB" id="A0A8G0ZUA3"/>
<comment type="similarity">
    <text evidence="2">In the C-terminal section; belongs to the MurCDEF family.</text>
</comment>
<evidence type="ECO:0000256" key="2">
    <source>
        <dbReference type="ARBA" id="ARBA00009060"/>
    </source>
</evidence>
<evidence type="ECO:0000256" key="4">
    <source>
        <dbReference type="ARBA" id="ARBA00012968"/>
    </source>
</evidence>
<dbReference type="InterPro" id="IPR036615">
    <property type="entry name" value="Mur_ligase_C_dom_sf"/>
</dbReference>
<dbReference type="Proteomes" id="UP000826300">
    <property type="component" value="Chromosome"/>
</dbReference>
<dbReference type="EC" id="6.3.2.30" evidence="4"/>
<evidence type="ECO:0000256" key="8">
    <source>
        <dbReference type="ARBA" id="ARBA00022755"/>
    </source>
</evidence>
<dbReference type="InterPro" id="IPR004101">
    <property type="entry name" value="Mur_ligase_C"/>
</dbReference>
<dbReference type="InterPro" id="IPR011810">
    <property type="entry name" value="Cya_phycin_syn"/>
</dbReference>
<dbReference type="Gene3D" id="3.90.190.20">
    <property type="entry name" value="Mur ligase, C-terminal domain"/>
    <property type="match status" value="1"/>
</dbReference>
<evidence type="ECO:0000256" key="3">
    <source>
        <dbReference type="ARBA" id="ARBA00011738"/>
    </source>
</evidence>
<keyword evidence="7 13" id="KW-0547">Nucleotide-binding</keyword>
<feature type="domain" description="ATP-grasp" evidence="14">
    <location>
        <begin position="224"/>
        <end position="477"/>
    </location>
</feature>
<dbReference type="SUPFAM" id="SSF53623">
    <property type="entry name" value="MurD-like peptide ligases, catalytic domain"/>
    <property type="match status" value="1"/>
</dbReference>
<dbReference type="KEGG" id="nsm:JO391_13700"/>
<comment type="catalytic activity">
    <reaction evidence="11">
        <text>[L-4-(L-arginin-2-N-yl)aspartate](n)-L-aspartate + L-arginine + ATP = [L-4-(L-arginin-2-N-yl)aspartate](n+1) + ADP + phosphate + H(+)</text>
        <dbReference type="Rhea" id="RHEA:23888"/>
        <dbReference type="Rhea" id="RHEA-COMP:13732"/>
        <dbReference type="Rhea" id="RHEA-COMP:13733"/>
        <dbReference type="ChEBI" id="CHEBI:15378"/>
        <dbReference type="ChEBI" id="CHEBI:30616"/>
        <dbReference type="ChEBI" id="CHEBI:32682"/>
        <dbReference type="ChEBI" id="CHEBI:43474"/>
        <dbReference type="ChEBI" id="CHEBI:137986"/>
        <dbReference type="ChEBI" id="CHEBI:137990"/>
        <dbReference type="ChEBI" id="CHEBI:456216"/>
        <dbReference type="EC" id="6.3.2.30"/>
    </reaction>
</comment>
<dbReference type="InterPro" id="IPR011761">
    <property type="entry name" value="ATP-grasp"/>
</dbReference>
<dbReference type="Pfam" id="PF02875">
    <property type="entry name" value="Mur_ligase_C"/>
    <property type="match status" value="1"/>
</dbReference>
<dbReference type="InterPro" id="IPR036565">
    <property type="entry name" value="Mur-like_cat_sf"/>
</dbReference>
<dbReference type="Gene3D" id="3.30.470.20">
    <property type="entry name" value="ATP-grasp fold, B domain"/>
    <property type="match status" value="1"/>
</dbReference>
<dbReference type="GO" id="GO:0071160">
    <property type="term" value="F:cyanophycin synthetase activity (L-aspartate-adding)"/>
    <property type="evidence" value="ECO:0007669"/>
    <property type="project" value="UniProtKB-EC"/>
</dbReference>
<keyword evidence="15" id="KW-0436">Ligase</keyword>
<reference evidence="15" key="1">
    <citation type="submission" date="2021-02" db="EMBL/GenBank/DDBJ databases">
        <title>Rhodobacter shimadae sp. nov., an aerobic anoxygenic phototrophic bacterium isolated from a hot spring.</title>
        <authorList>
            <person name="Muramatsu S."/>
            <person name="Haruta S."/>
            <person name="Hirose S."/>
            <person name="Hanada S."/>
        </authorList>
    </citation>
    <scope>NUCLEOTIDE SEQUENCE</scope>
    <source>
        <strain evidence="15">N10</strain>
    </source>
</reference>
<dbReference type="RefSeq" id="WP_220661033.1">
    <property type="nucleotide sequence ID" value="NZ_CP069370.1"/>
</dbReference>
<dbReference type="PANTHER" id="PTHR23135:SF18">
    <property type="entry name" value="CYANOPHYCIN SYNTHETASE"/>
    <property type="match status" value="1"/>
</dbReference>
<keyword evidence="16" id="KW-1185">Reference proteome</keyword>
<evidence type="ECO:0000256" key="12">
    <source>
        <dbReference type="ARBA" id="ARBA00048425"/>
    </source>
</evidence>
<dbReference type="SUPFAM" id="SSF53244">
    <property type="entry name" value="MurD-like peptide ligases, peptide-binding domain"/>
    <property type="match status" value="1"/>
</dbReference>
<dbReference type="NCBIfam" id="NF010623">
    <property type="entry name" value="PRK14016.1"/>
    <property type="match status" value="1"/>
</dbReference>
<protein>
    <recommendedName>
        <fullName evidence="6">Cyanophycin synthetase</fullName>
        <ecNumber evidence="5">6.3.2.29</ecNumber>
        <ecNumber evidence="4">6.3.2.30</ecNumber>
    </recommendedName>
    <alternativeName>
        <fullName evidence="10">Cyanophycin synthase</fullName>
    </alternativeName>
</protein>
<evidence type="ECO:0000256" key="13">
    <source>
        <dbReference type="PROSITE-ProRule" id="PRU00409"/>
    </source>
</evidence>
<proteinExistence type="inferred from homology"/>
<keyword evidence="9 13" id="KW-0067">ATP-binding</keyword>
<sequence>MQIVKTSVYVGPNTWARDPLIRLTVDLHRRAGKPVSDWGEALIGPLLAHVPALARAVTEDGAPFLDRARTAPDCGLGELMAQVALALEDQAGAPGNRAFTRPAKHPDEVEVLFGYESEQIGLRAGDLARDLILDIIAPEDGSSLEDFPEKLDDFLYFAERRSLGPTARELVRAAEARDIPWVRLNDASLIQVGQGKYQKRIEAALTSQTSHIAVEIASDKELCARLLSDLGLPVPVQRYVRDPQEAAEEAEDIGFPVVIKPVDGNHGRGVTVNITTPEAAEEAFLIAEQEGSGVVVESMIPGDDHRLLVVNGVLVAAAKRMPGHVVGDGKRTVLDLVEEVNADPRRGKGHENMLTRLELDAVADKLLSEKGYDHATVPAAGEVVYLRKTANLSTGGTAIDVTDVIHPDNRLMAERAIRAVGLDIGGVDFLTTDITKSYRETGGAICEINAGPGMRMHISPSEGQGRDVGGAVMDMLFPPGSPSRIPIAALTGTNGKTTTARMLAHVLKMAGFTVGQTSTDAVYVDGNVTVKGDMTGPASASMVLRDPTVDMAVLETARGGIVRAGLGYRFCDVGAVLNVTSDHLGLGGVDTLDELAEVKRLVVEVAKDCAVLNADDIQTLRMAEHTTATHICYVTKNPDHALVREHIRLGKRAVVLEAGLNGQQIVIYDHGNQIPLIWTHLIPATLEGKALHNVENAMFAAAMAHALGLSLDQIRTGLRTFDNSFFQSPGRMNVYDEHGFRVILDYGHNEAAVGAMVDLVERLQPMGRRITCVTCPGDRRDEDVKAVARKVAGHFDQYICHSDDNPRGRTPTEVPEMIRDELIAHGVPPEAILIEPSEEKSVEAALDMARPNDLVLIFCDGITRCWKKIIYHKPKEAARPVPPEARVTAAGFAVPEGYALVSDDRGVRIQRRE</sequence>
<evidence type="ECO:0000256" key="1">
    <source>
        <dbReference type="ARBA" id="ARBA00003184"/>
    </source>
</evidence>
<evidence type="ECO:0000256" key="6">
    <source>
        <dbReference type="ARBA" id="ARBA00022036"/>
    </source>
</evidence>
<dbReference type="Pfam" id="PF08245">
    <property type="entry name" value="Mur_ligase_M"/>
    <property type="match status" value="1"/>
</dbReference>
<accession>A0A8G0ZUA3</accession>
<dbReference type="NCBIfam" id="TIGR02068">
    <property type="entry name" value="cya_phycin_syn"/>
    <property type="match status" value="1"/>
</dbReference>
<dbReference type="Gene3D" id="3.30.1490.20">
    <property type="entry name" value="ATP-grasp fold, A domain"/>
    <property type="match status" value="1"/>
</dbReference>
<evidence type="ECO:0000256" key="11">
    <source>
        <dbReference type="ARBA" id="ARBA00048094"/>
    </source>
</evidence>
<dbReference type="EMBL" id="CP069370">
    <property type="protein sequence ID" value="QYZ68813.1"/>
    <property type="molecule type" value="Genomic_DNA"/>
</dbReference>
<dbReference type="Gene3D" id="3.40.1190.10">
    <property type="entry name" value="Mur-like, catalytic domain"/>
    <property type="match status" value="1"/>
</dbReference>
<comment type="function">
    <text evidence="1">Catalyzes the ATP-dependent polymerization of arginine and aspartate to multi-L-arginyl-poly-L-aspartic acid (cyanophycin; a water-insoluble reserve polymer).</text>
</comment>
<dbReference type="GO" id="GO:0006164">
    <property type="term" value="P:purine nucleotide biosynthetic process"/>
    <property type="evidence" value="ECO:0007669"/>
    <property type="project" value="UniProtKB-KW"/>
</dbReference>
<comment type="subunit">
    <text evidence="3">Homodimer.</text>
</comment>
<evidence type="ECO:0000256" key="9">
    <source>
        <dbReference type="ARBA" id="ARBA00022840"/>
    </source>
</evidence>
<keyword evidence="8" id="KW-0658">Purine biosynthesis</keyword>
<comment type="catalytic activity">
    <reaction evidence="12">
        <text>[L-4-(L-arginin-2-N-yl)aspartate](n) + L-aspartate + ATP = [L-4-(L-arginin-2-N-yl)aspartate](n)-L-aspartate + ADP + phosphate + H(+)</text>
        <dbReference type="Rhea" id="RHEA:13277"/>
        <dbReference type="Rhea" id="RHEA-COMP:13728"/>
        <dbReference type="Rhea" id="RHEA-COMP:13733"/>
        <dbReference type="ChEBI" id="CHEBI:15378"/>
        <dbReference type="ChEBI" id="CHEBI:29991"/>
        <dbReference type="ChEBI" id="CHEBI:30616"/>
        <dbReference type="ChEBI" id="CHEBI:43474"/>
        <dbReference type="ChEBI" id="CHEBI:137986"/>
        <dbReference type="ChEBI" id="CHEBI:137990"/>
        <dbReference type="ChEBI" id="CHEBI:456216"/>
        <dbReference type="EC" id="6.3.2.29"/>
    </reaction>
</comment>
<evidence type="ECO:0000313" key="16">
    <source>
        <dbReference type="Proteomes" id="UP000826300"/>
    </source>
</evidence>
<dbReference type="GO" id="GO:0005524">
    <property type="term" value="F:ATP binding"/>
    <property type="evidence" value="ECO:0007669"/>
    <property type="project" value="UniProtKB-UniRule"/>
</dbReference>
<dbReference type="InterPro" id="IPR003135">
    <property type="entry name" value="ATP-grasp_carboxylate-amine"/>
</dbReference>
<name>A0A8G0ZUA3_9RHOB</name>
<dbReference type="Pfam" id="PF02222">
    <property type="entry name" value="ATP-grasp"/>
    <property type="match status" value="1"/>
</dbReference>
<organism evidence="15 16">
    <name type="scientific">Neotabrizicola shimadae</name>
    <dbReference type="NCBI Taxonomy" id="2807096"/>
    <lineage>
        <taxon>Bacteria</taxon>
        <taxon>Pseudomonadati</taxon>
        <taxon>Pseudomonadota</taxon>
        <taxon>Alphaproteobacteria</taxon>
        <taxon>Rhodobacterales</taxon>
        <taxon>Paracoccaceae</taxon>
        <taxon>Neotabrizicola</taxon>
    </lineage>
</organism>
<gene>
    <name evidence="15" type="primary">cphA</name>
    <name evidence="15" type="ORF">JO391_13700</name>
</gene>
<dbReference type="InterPro" id="IPR013221">
    <property type="entry name" value="Mur_ligase_cen"/>
</dbReference>
<evidence type="ECO:0000259" key="14">
    <source>
        <dbReference type="PROSITE" id="PS50975"/>
    </source>
</evidence>